<name>K5ZVU2_9BACT</name>
<gene>
    <name evidence="1" type="ORF">HMPREF1077_02660</name>
</gene>
<dbReference type="AlphaFoldDB" id="K5ZVU2"/>
<comment type="caution">
    <text evidence="1">The sequence shown here is derived from an EMBL/GenBank/DDBJ whole genome shotgun (WGS) entry which is preliminary data.</text>
</comment>
<proteinExistence type="predicted"/>
<reference evidence="1 2" key="1">
    <citation type="submission" date="2012-02" db="EMBL/GenBank/DDBJ databases">
        <title>The Genome Sequence of Parabacteroides johnsonii CL02T12C29.</title>
        <authorList>
            <consortium name="The Broad Institute Genome Sequencing Platform"/>
            <person name="Earl A."/>
            <person name="Ward D."/>
            <person name="Feldgarden M."/>
            <person name="Gevers D."/>
            <person name="Zitomersky N.L."/>
            <person name="Coyne M.J."/>
            <person name="Comstock L.E."/>
            <person name="Young S.K."/>
            <person name="Zeng Q."/>
            <person name="Gargeya S."/>
            <person name="Fitzgerald M."/>
            <person name="Haas B."/>
            <person name="Abouelleil A."/>
            <person name="Alvarado L."/>
            <person name="Arachchi H.M."/>
            <person name="Berlin A."/>
            <person name="Chapman S.B."/>
            <person name="Gearin G."/>
            <person name="Goldberg J."/>
            <person name="Griggs A."/>
            <person name="Gujja S."/>
            <person name="Hansen M."/>
            <person name="Heiman D."/>
            <person name="Howarth C."/>
            <person name="Larimer J."/>
            <person name="Lui A."/>
            <person name="MacDonald P.J.P."/>
            <person name="McCowen C."/>
            <person name="Montmayeur A."/>
            <person name="Murphy C."/>
            <person name="Neiman D."/>
            <person name="Pearson M."/>
            <person name="Priest M."/>
            <person name="Roberts A."/>
            <person name="Saif S."/>
            <person name="Shea T."/>
            <person name="Sisk P."/>
            <person name="Stolte C."/>
            <person name="Sykes S."/>
            <person name="Wortman J."/>
            <person name="Nusbaum C."/>
            <person name="Birren B."/>
        </authorList>
    </citation>
    <scope>NUCLEOTIDE SEQUENCE [LARGE SCALE GENOMIC DNA]</scope>
    <source>
        <strain evidence="1 2">CL02T12C29</strain>
    </source>
</reference>
<dbReference type="EMBL" id="AGZP01000027">
    <property type="protein sequence ID" value="EKN07548.1"/>
    <property type="molecule type" value="Genomic_DNA"/>
</dbReference>
<evidence type="ECO:0000313" key="1">
    <source>
        <dbReference type="EMBL" id="EKN07548.1"/>
    </source>
</evidence>
<dbReference type="RefSeq" id="WP_008157421.1">
    <property type="nucleotide sequence ID" value="NZ_JH976467.1"/>
</dbReference>
<accession>K5ZVU2</accession>
<dbReference type="HOGENOM" id="CLU_1309150_0_0_10"/>
<protein>
    <submittedName>
        <fullName evidence="1">Uncharacterized protein</fullName>
    </submittedName>
</protein>
<evidence type="ECO:0000313" key="2">
    <source>
        <dbReference type="Proteomes" id="UP000001218"/>
    </source>
</evidence>
<dbReference type="Proteomes" id="UP000001218">
    <property type="component" value="Unassembled WGS sequence"/>
</dbReference>
<sequence>MSEKFIAALLPFVCMERRGKPHSASFHIQKMLVEDDTVKAERKAEEERLRRDYRTRLQTDNLSRTYNITMQFQLTTDNEELVRQIMLLASQSNAVFIKEEGNRPDDQSISMSHTMDHTSKRNTTKFLYMELQKIGMVQTIKQSKCKLICTAKGISVFLINLRSIFGARDQYVKCMDSHNRMISLPMSELQKVFEGKLTYHRRRIRFRNDE</sequence>
<organism evidence="1 2">
    <name type="scientific">Parabacteroides johnsonii CL02T12C29</name>
    <dbReference type="NCBI Taxonomy" id="999419"/>
    <lineage>
        <taxon>Bacteria</taxon>
        <taxon>Pseudomonadati</taxon>
        <taxon>Bacteroidota</taxon>
        <taxon>Bacteroidia</taxon>
        <taxon>Bacteroidales</taxon>
        <taxon>Tannerellaceae</taxon>
        <taxon>Parabacteroides</taxon>
    </lineage>
</organism>